<dbReference type="PANTHER" id="PTHR11203:SF51">
    <property type="entry name" value="CLEAVAGE AND POLYADENYLATION SPECIFICITY FACTOR"/>
    <property type="match status" value="1"/>
</dbReference>
<feature type="binding site" evidence="12">
    <location>
        <position position="244"/>
    </location>
    <ligand>
        <name>Zn(2+)</name>
        <dbReference type="ChEBI" id="CHEBI:29105"/>
        <label>2</label>
    </ligand>
</feature>
<dbReference type="Gene3D" id="3.30.300.230">
    <property type="match status" value="1"/>
</dbReference>
<dbReference type="NCBIfam" id="TIGR03675">
    <property type="entry name" value="arCOG00543"/>
    <property type="match status" value="1"/>
</dbReference>
<dbReference type="SMART" id="SM00849">
    <property type="entry name" value="Lactamase_B"/>
    <property type="match status" value="1"/>
</dbReference>
<keyword evidence="2 12" id="KW-0540">Nuclease</keyword>
<evidence type="ECO:0000256" key="1">
    <source>
        <dbReference type="ARBA" id="ARBA00022472"/>
    </source>
</evidence>
<dbReference type="SUPFAM" id="SSF56281">
    <property type="entry name" value="Metallo-hydrolase/oxidoreductase"/>
    <property type="match status" value="1"/>
</dbReference>
<evidence type="ECO:0000256" key="10">
    <source>
        <dbReference type="ARBA" id="ARBA00023125"/>
    </source>
</evidence>
<dbReference type="PANTHER" id="PTHR11203">
    <property type="entry name" value="CLEAVAGE AND POLYADENYLATION SPECIFICITY FACTOR FAMILY MEMBER"/>
    <property type="match status" value="1"/>
</dbReference>
<evidence type="ECO:0000256" key="9">
    <source>
        <dbReference type="ARBA" id="ARBA00023015"/>
    </source>
</evidence>
<evidence type="ECO:0000256" key="6">
    <source>
        <dbReference type="ARBA" id="ARBA00022833"/>
    </source>
</evidence>
<evidence type="ECO:0000313" key="17">
    <source>
        <dbReference type="Proteomes" id="UP000074294"/>
    </source>
</evidence>
<keyword evidence="1 12" id="KW-0806">Transcription termination</keyword>
<dbReference type="GO" id="GO:0006353">
    <property type="term" value="P:DNA-templated transcription termination"/>
    <property type="evidence" value="ECO:0007669"/>
    <property type="project" value="UniProtKB-UniRule"/>
</dbReference>
<feature type="domain" description="Beta-Casp" evidence="15">
    <location>
        <begin position="419"/>
        <end position="543"/>
    </location>
</feature>
<sequence>MAAEELLKEIKAAVKETPFADAVTNIDFEGPRVVLYCGNLDLLMDNGEKIKELARKLRKRIILRPDPSILTEKEEAEKKIRELVPPEAKITDIIFSDDVGEVTIEAEKPGVVIGKGGALLREIMHKISWTPKVIRAPPIRSDIVRNIRLSMIYGGAERREILRRIGRRIHREQKAKDGWIRLTALGGAREVGRSCFLLQTPESRVMLDCGVNVASDDRAFPHLEAPEVRLPELDAVVLTHAHLDHCGFIPYLFKYGFDGPVYCTPPTRDLSVLLLLDYLDIAEREGKQLPFTKRDIGSFLSHCITLEYGDVTDIAPDIRITFHNAGHILGSSVVHLHIGDGLYNVVYTGDLKFDRTRLFSPAVYSFPRVETLVIDSTYGGAEDVQPYRTDAERAFLQAVTETIKRGGKVLIPAFAVGRAQEIMVLLESSRRNKLIDELPVYLDGMIWEATAIHTAYPEYLSQELRELIFKEDENPFLSPMFTKVSGPDQRAEIIEGEPSVILSTAGMMAGGPVLEYFKHLAPDPKNTLIFVGYQGEGSMGRRIQKGWREIPMQDEKGRLEEVKVNMEVKTIEGFSGHSDRTQLLNYIRRLSPKPERIISIHGDDTKCTDFAATLHKLFRVETRAPLNLETIRLR</sequence>
<dbReference type="InterPro" id="IPR015946">
    <property type="entry name" value="KH_dom-like_a/b"/>
</dbReference>
<evidence type="ECO:0000259" key="14">
    <source>
        <dbReference type="SMART" id="SM00849"/>
    </source>
</evidence>
<accession>A0A147JWB0</accession>
<dbReference type="SMART" id="SM01027">
    <property type="entry name" value="Beta-Casp"/>
    <property type="match status" value="1"/>
</dbReference>
<dbReference type="GO" id="GO:0003723">
    <property type="term" value="F:RNA binding"/>
    <property type="evidence" value="ECO:0007669"/>
    <property type="project" value="UniProtKB-UniRule"/>
</dbReference>
<dbReference type="InterPro" id="IPR001279">
    <property type="entry name" value="Metallo-B-lactamas"/>
</dbReference>
<dbReference type="Gene3D" id="3.60.15.10">
    <property type="entry name" value="Ribonuclease Z/Hydroxyacylglutathione hydrolase-like"/>
    <property type="match status" value="1"/>
</dbReference>
<feature type="region of interest" description="Beta-Casp" evidence="12">
    <location>
        <begin position="382"/>
        <end position="575"/>
    </location>
</feature>
<dbReference type="Pfam" id="PF10996">
    <property type="entry name" value="Beta-Casp"/>
    <property type="match status" value="1"/>
</dbReference>
<feature type="domain" description="Metallo-beta-lactamase" evidence="14">
    <location>
        <begin position="192"/>
        <end position="399"/>
    </location>
</feature>
<keyword evidence="10 12" id="KW-0238">DNA-binding</keyword>
<dbReference type="PROSITE" id="PS50084">
    <property type="entry name" value="KH_TYPE_1"/>
    <property type="match status" value="1"/>
</dbReference>
<evidence type="ECO:0000256" key="2">
    <source>
        <dbReference type="ARBA" id="ARBA00022722"/>
    </source>
</evidence>
<comment type="function">
    <text evidence="12">Terminates transcription on the whole genome. Termination is linked to FttA-mediated RNA cleavage and does not require NTP hydrolysis. Cleaves endonucleolytically at the RNA exit channel of RNA polymerase (RNAP); the 5'-3' exonuclease activity of this protein degrades the nascent RNA released from RNAP.</text>
</comment>
<comment type="cofactor">
    <cofactor evidence="12">
        <name>Zn(2+)</name>
        <dbReference type="ChEBI" id="CHEBI:29105"/>
    </cofactor>
    <text evidence="12">Binds 2 Zn(2+) ions, which are required for nuclease activity.</text>
</comment>
<dbReference type="InterPro" id="IPR036866">
    <property type="entry name" value="RibonucZ/Hydroxyglut_hydro"/>
</dbReference>
<keyword evidence="8 12" id="KW-0694">RNA-binding</keyword>
<keyword evidence="11" id="KW-0804">Transcription</keyword>
<evidence type="ECO:0000256" key="7">
    <source>
        <dbReference type="ARBA" id="ARBA00022839"/>
    </source>
</evidence>
<feature type="binding site" evidence="12">
    <location>
        <position position="350"/>
    </location>
    <ligand>
        <name>Zn(2+)</name>
        <dbReference type="ChEBI" id="CHEBI:29105"/>
        <label>1</label>
    </ligand>
</feature>
<evidence type="ECO:0000313" key="16">
    <source>
        <dbReference type="EMBL" id="KUO40721.1"/>
    </source>
</evidence>
<feature type="region of interest" description="Metallo-beta-lactamase C-terminus" evidence="12">
    <location>
        <begin position="576"/>
        <end position="634"/>
    </location>
</feature>
<evidence type="ECO:0000256" key="3">
    <source>
        <dbReference type="ARBA" id="ARBA00022723"/>
    </source>
</evidence>
<feature type="binding site" evidence="12">
    <location>
        <position position="245"/>
    </location>
    <ligand>
        <name>Zn(2+)</name>
        <dbReference type="ChEBI" id="CHEBI:29105"/>
        <label>2</label>
    </ligand>
</feature>
<dbReference type="GO" id="GO:0004521">
    <property type="term" value="F:RNA endonuclease activity"/>
    <property type="evidence" value="ECO:0007669"/>
    <property type="project" value="UniProtKB-UniRule"/>
</dbReference>
<evidence type="ECO:0000256" key="4">
    <source>
        <dbReference type="ARBA" id="ARBA00022759"/>
    </source>
</evidence>
<dbReference type="STRING" id="1776334.APZ16_00975"/>
<dbReference type="InterPro" id="IPR004087">
    <property type="entry name" value="KH_dom"/>
</dbReference>
<name>A0A147JWB0_HADYE</name>
<dbReference type="InterPro" id="IPR033769">
    <property type="entry name" value="TffA_KH"/>
</dbReference>
<comment type="subunit">
    <text evidence="12">Homodimer. Interacts with RNA polymerase (RNAP), interacts with the Spt4-Spt5 complex.</text>
</comment>
<evidence type="ECO:0000256" key="5">
    <source>
        <dbReference type="ARBA" id="ARBA00022801"/>
    </source>
</evidence>
<reference evidence="16 17" key="1">
    <citation type="journal article" date="2016" name="Nat. Microbiol.">
        <title>Genomic inference of the metabolism of cosmopolitan subsurface Archaea, Hadesarchaea.</title>
        <authorList>
            <person name="Baker B.J."/>
            <person name="Saw J.H."/>
            <person name="Lind A.E."/>
            <person name="Lazar C.S."/>
            <person name="Hinrichs K.-U."/>
            <person name="Teske A.P."/>
            <person name="Ettema T.J."/>
        </authorList>
    </citation>
    <scope>NUCLEOTIDE SEQUENCE [LARGE SCALE GENOMIC DNA]</scope>
</reference>
<dbReference type="Pfam" id="PF07521">
    <property type="entry name" value="RMMBL"/>
    <property type="match status" value="1"/>
</dbReference>
<evidence type="ECO:0000256" key="8">
    <source>
        <dbReference type="ARBA" id="ARBA00022884"/>
    </source>
</evidence>
<dbReference type="InterPro" id="IPR050698">
    <property type="entry name" value="MBL"/>
</dbReference>
<keyword evidence="5 12" id="KW-0378">Hydrolase</keyword>
<comment type="caution">
    <text evidence="16">The sequence shown here is derived from an EMBL/GenBank/DDBJ whole genome shotgun (WGS) entry which is preliminary data.</text>
</comment>
<dbReference type="GO" id="GO:0008270">
    <property type="term" value="F:zinc ion binding"/>
    <property type="evidence" value="ECO:0007669"/>
    <property type="project" value="UniProtKB-UniRule"/>
</dbReference>
<comment type="similarity">
    <text evidence="12">Belongs to the metallo-beta-lactamase superfamily. RNA-metabolizing metallo-beta-lactamase-like family. FttA subfamily.</text>
</comment>
<dbReference type="CDD" id="cd02410">
    <property type="entry name" value="KH-II_CPSF_arch_rpt2"/>
    <property type="match status" value="1"/>
</dbReference>
<feature type="binding site" evidence="12">
    <location>
        <position position="240"/>
    </location>
    <ligand>
        <name>Zn(2+)</name>
        <dbReference type="ChEBI" id="CHEBI:29105"/>
        <label>1</label>
    </ligand>
</feature>
<dbReference type="SMART" id="SM00322">
    <property type="entry name" value="KH"/>
    <property type="match status" value="1"/>
</dbReference>
<dbReference type="HAMAP" id="MF_00870">
    <property type="entry name" value="FttA"/>
    <property type="match status" value="1"/>
</dbReference>
<dbReference type="Proteomes" id="UP000074294">
    <property type="component" value="Unassembled WGS sequence"/>
</dbReference>
<feature type="binding site" evidence="12">
    <location>
        <position position="601"/>
    </location>
    <ligand>
        <name>Zn(2+)</name>
        <dbReference type="ChEBI" id="CHEBI:29105"/>
        <label>2</label>
    </ligand>
</feature>
<comment type="caution">
    <text evidence="12">Lacks conserved residue(s) required for the propagation of feature annotation.</text>
</comment>
<dbReference type="CDD" id="cd16295">
    <property type="entry name" value="TTHA0252-CPSF-like_MBL-fold"/>
    <property type="match status" value="1"/>
</dbReference>
<dbReference type="InterPro" id="IPR019975">
    <property type="entry name" value="aCPSF1"/>
</dbReference>
<feature type="binding site" evidence="12">
    <location>
        <position position="242"/>
    </location>
    <ligand>
        <name>Zn(2+)</name>
        <dbReference type="ChEBI" id="CHEBI:29105"/>
        <label>1</label>
    </ligand>
</feature>
<evidence type="ECO:0000256" key="12">
    <source>
        <dbReference type="HAMAP-Rule" id="MF_00870"/>
    </source>
</evidence>
<feature type="domain" description="K Homology" evidence="13">
    <location>
        <begin position="96"/>
        <end position="163"/>
    </location>
</feature>
<feature type="region of interest" description="KHb" evidence="12">
    <location>
        <begin position="71"/>
        <end position="138"/>
    </location>
</feature>
<feature type="binding site" evidence="12">
    <location>
        <position position="350"/>
    </location>
    <ligand>
        <name>Zn(2+)</name>
        <dbReference type="ChEBI" id="CHEBI:29105"/>
        <label>2</label>
    </ligand>
</feature>
<keyword evidence="7 12" id="KW-0269">Exonuclease</keyword>
<gene>
    <name evidence="12" type="primary">fttA</name>
    <name evidence="16" type="ORF">APZ16_00975</name>
</gene>
<dbReference type="EC" id="3.1.-.-" evidence="12"/>
<keyword evidence="9 12" id="KW-0805">Transcription regulation</keyword>
<dbReference type="GO" id="GO:0003677">
    <property type="term" value="F:DNA binding"/>
    <property type="evidence" value="ECO:0007669"/>
    <property type="project" value="UniProtKB-KW"/>
</dbReference>
<dbReference type="AlphaFoldDB" id="A0A147JWB0"/>
<evidence type="ECO:0000256" key="11">
    <source>
        <dbReference type="ARBA" id="ARBA00023163"/>
    </source>
</evidence>
<feature type="binding site" evidence="12">
    <location>
        <position position="327"/>
    </location>
    <ligand>
        <name>Zn(2+)</name>
        <dbReference type="ChEBI" id="CHEBI:29105"/>
        <label>1</label>
    </ligand>
</feature>
<keyword evidence="4 12" id="KW-0255">Endonuclease</keyword>
<dbReference type="Gene3D" id="3.30.300.20">
    <property type="match status" value="1"/>
</dbReference>
<dbReference type="Pfam" id="PF17214">
    <property type="entry name" value="KH_TffA"/>
    <property type="match status" value="1"/>
</dbReference>
<dbReference type="GO" id="GO:0004532">
    <property type="term" value="F:RNA exonuclease activity"/>
    <property type="evidence" value="ECO:0007669"/>
    <property type="project" value="UniProtKB-UniRule"/>
</dbReference>
<evidence type="ECO:0000259" key="13">
    <source>
        <dbReference type="SMART" id="SM00322"/>
    </source>
</evidence>
<dbReference type="CDD" id="cd22532">
    <property type="entry name" value="KH-II_CPSF_arch_rpt1"/>
    <property type="match status" value="1"/>
</dbReference>
<proteinExistence type="inferred from homology"/>
<evidence type="ECO:0000259" key="15">
    <source>
        <dbReference type="SMART" id="SM01027"/>
    </source>
</evidence>
<protein>
    <recommendedName>
        <fullName evidence="12">Transcription termination factor FttA</fullName>
        <ecNumber evidence="12">3.1.-.-</ecNumber>
    </recommendedName>
</protein>
<dbReference type="Pfam" id="PF00753">
    <property type="entry name" value="Lactamase_B"/>
    <property type="match status" value="1"/>
</dbReference>
<dbReference type="InterPro" id="IPR011108">
    <property type="entry name" value="RMMBL"/>
</dbReference>
<dbReference type="InterPro" id="IPR022712">
    <property type="entry name" value="Beta_Casp"/>
</dbReference>
<dbReference type="EMBL" id="LQMQ01000036">
    <property type="protein sequence ID" value="KUO40721.1"/>
    <property type="molecule type" value="Genomic_DNA"/>
</dbReference>
<keyword evidence="3 12" id="KW-0479">Metal-binding</keyword>
<organism evidence="16 17">
    <name type="scientific">Hadarchaeum yellowstonense</name>
    <dbReference type="NCBI Taxonomy" id="1776334"/>
    <lineage>
        <taxon>Archaea</taxon>
        <taxon>Methanobacteriati</taxon>
        <taxon>Candidatus Hadarchaeota</taxon>
        <taxon>Candidatus Hadarchaeia</taxon>
        <taxon>Candidatus Hadarchaeales</taxon>
        <taxon>Candidatus Hadarchaeaceae</taxon>
        <taxon>Candidatus Hadarchaeum</taxon>
    </lineage>
</organism>
<keyword evidence="6 12" id="KW-0862">Zinc</keyword>
<dbReference type="Gene3D" id="3.40.50.10890">
    <property type="match status" value="1"/>
</dbReference>